<dbReference type="EMBL" id="CAJNDS010000212">
    <property type="protein sequence ID" value="CAE7029030.1"/>
    <property type="molecule type" value="Genomic_DNA"/>
</dbReference>
<proteinExistence type="predicted"/>
<dbReference type="Gene3D" id="6.10.140.1230">
    <property type="match status" value="1"/>
</dbReference>
<comment type="caution">
    <text evidence="1">The sequence shown here is derived from an EMBL/GenBank/DDBJ whole genome shotgun (WGS) entry which is preliminary data.</text>
</comment>
<dbReference type="Proteomes" id="UP000604046">
    <property type="component" value="Unassembled WGS sequence"/>
</dbReference>
<sequence length="184" mass="20941">MVRQWQRNLRSEARGLDRSIRKIEQEEDKIRKDIQAKDCSTLADPDSVFQDVRRLGLHKTQADEAQQMSQTGIDHIHEKGDDARRQLLLAVVFSLIEELIDEGMEEMDGPDLEVEAACCVASLPGPFVTQDPKSRDGLEAEAEVDKVLDWDDLAVDASIRMAISKPQDFHVPHNYEFYFQQCSA</sequence>
<keyword evidence="2" id="KW-1185">Reference proteome</keyword>
<dbReference type="OrthoDB" id="432165at2759"/>
<evidence type="ECO:0000313" key="1">
    <source>
        <dbReference type="EMBL" id="CAE7029030.1"/>
    </source>
</evidence>
<evidence type="ECO:0000313" key="2">
    <source>
        <dbReference type="Proteomes" id="UP000604046"/>
    </source>
</evidence>
<accession>A0A812IA70</accession>
<protein>
    <submittedName>
        <fullName evidence="1">Uncharacterized protein</fullName>
    </submittedName>
</protein>
<dbReference type="AlphaFoldDB" id="A0A812IA70"/>
<organism evidence="1 2">
    <name type="scientific">Symbiodinium natans</name>
    <dbReference type="NCBI Taxonomy" id="878477"/>
    <lineage>
        <taxon>Eukaryota</taxon>
        <taxon>Sar</taxon>
        <taxon>Alveolata</taxon>
        <taxon>Dinophyceae</taxon>
        <taxon>Suessiales</taxon>
        <taxon>Symbiodiniaceae</taxon>
        <taxon>Symbiodinium</taxon>
    </lineage>
</organism>
<reference evidence="1" key="1">
    <citation type="submission" date="2021-02" db="EMBL/GenBank/DDBJ databases">
        <authorList>
            <person name="Dougan E. K."/>
            <person name="Rhodes N."/>
            <person name="Thang M."/>
            <person name="Chan C."/>
        </authorList>
    </citation>
    <scope>NUCLEOTIDE SEQUENCE</scope>
</reference>
<name>A0A812IA70_9DINO</name>
<gene>
    <name evidence="1" type="ORF">SNAT2548_LOCUS3465</name>
</gene>